<feature type="domain" description="Thiolase C-terminal" evidence="1">
    <location>
        <begin position="253"/>
        <end position="380"/>
    </location>
</feature>
<dbReference type="PANTHER" id="PTHR42870">
    <property type="entry name" value="ACETYL-COA C-ACETYLTRANSFERASE"/>
    <property type="match status" value="1"/>
</dbReference>
<dbReference type="RefSeq" id="WP_169118506.1">
    <property type="nucleotide sequence ID" value="NZ_WTVG02000039.1"/>
</dbReference>
<dbReference type="CDD" id="cd00829">
    <property type="entry name" value="SCP-x_thiolase"/>
    <property type="match status" value="1"/>
</dbReference>
<evidence type="ECO:0000313" key="2">
    <source>
        <dbReference type="EMBL" id="NMG25141.1"/>
    </source>
</evidence>
<dbReference type="SUPFAM" id="SSF53901">
    <property type="entry name" value="Thiolase-like"/>
    <property type="match status" value="2"/>
</dbReference>
<name>A0ABX1PNT3_9RHOO</name>
<sequence>MFKDKACIVGIGETQFCRKPGSGLSEMGIQLKAALAALEDAGLDASRIDGIMPFPNVGKAEAFAASLGCENLRFAATLHIGGAAPVASLRMAALAVSSGAADYVLVPAGWNGYSGARVRETAANDVGSIPGGEIARDFYIPFGLTAPPQWYALMARRHMHEYGTTAEQLGAVALAMRKHAQLNPAAVMHGKPLTMADYLASPMIASPYRLLDCCIESDGAAAFIVTSVERARDLRQKPVYIMGAAAGQPYPADEITNRADFHRTGLTNAAPEAFRIAGVSPADADFAQIYDCFTFEVIQQLEEAGFCRRGEGGAFVEHGGIELGGRLPVNTHGGLLSQAHVLGISHVVEAVRQLRGDAGARQVQDAEIGVVTGWGDFGDGSIAILRR</sequence>
<dbReference type="PANTHER" id="PTHR42870:SF1">
    <property type="entry name" value="NON-SPECIFIC LIPID-TRANSFER PROTEIN-LIKE 2"/>
    <property type="match status" value="1"/>
</dbReference>
<dbReference type="Proteomes" id="UP000615989">
    <property type="component" value="Unassembled WGS sequence"/>
</dbReference>
<reference evidence="2" key="1">
    <citation type="submission" date="2019-12" db="EMBL/GenBank/DDBJ databases">
        <title>Comparative genomics gives insights into the taxonomy of the Azoarcus-Aromatoleum group and reveals separate origins of nif in the plant-associated Azoarcus and non-plant-associated Aromatoleum sub-groups.</title>
        <authorList>
            <person name="Lafos M."/>
            <person name="Maluk M."/>
            <person name="Batista M."/>
            <person name="Junghare M."/>
            <person name="Carmona M."/>
            <person name="Faoro H."/>
            <person name="Cruz L.M."/>
            <person name="Battistoni F."/>
            <person name="De Souza E."/>
            <person name="Pedrosa F."/>
            <person name="Chen W.-M."/>
            <person name="Poole P.S."/>
            <person name="Dixon R.A."/>
            <person name="James E.K."/>
        </authorList>
    </citation>
    <scope>NUCLEOTIDE SEQUENCE</scope>
    <source>
        <strain evidence="2">LuFRes1</strain>
    </source>
</reference>
<dbReference type="Pfam" id="PF22691">
    <property type="entry name" value="Thiolase_C_1"/>
    <property type="match status" value="1"/>
</dbReference>
<dbReference type="PIRSF" id="PIRSF000429">
    <property type="entry name" value="Ac-CoA_Ac_transf"/>
    <property type="match status" value="1"/>
</dbReference>
<comment type="caution">
    <text evidence="2">The sequence shown here is derived from an EMBL/GenBank/DDBJ whole genome shotgun (WGS) entry which is preliminary data.</text>
</comment>
<protein>
    <submittedName>
        <fullName evidence="2">Transporter</fullName>
    </submittedName>
</protein>
<proteinExistence type="predicted"/>
<dbReference type="InterPro" id="IPR002155">
    <property type="entry name" value="Thiolase"/>
</dbReference>
<dbReference type="Gene3D" id="3.40.47.10">
    <property type="match status" value="1"/>
</dbReference>
<evidence type="ECO:0000259" key="1">
    <source>
        <dbReference type="Pfam" id="PF22691"/>
    </source>
</evidence>
<dbReference type="InterPro" id="IPR055140">
    <property type="entry name" value="Thiolase_C_2"/>
</dbReference>
<gene>
    <name evidence="2" type="ORF">GO606_10460</name>
</gene>
<keyword evidence="3" id="KW-1185">Reference proteome</keyword>
<dbReference type="InterPro" id="IPR016039">
    <property type="entry name" value="Thiolase-like"/>
</dbReference>
<evidence type="ECO:0000313" key="3">
    <source>
        <dbReference type="Proteomes" id="UP000615989"/>
    </source>
</evidence>
<organism evidence="2 3">
    <name type="scientific">Aromatoleum anaerobium</name>
    <dbReference type="NCBI Taxonomy" id="182180"/>
    <lineage>
        <taxon>Bacteria</taxon>
        <taxon>Pseudomonadati</taxon>
        <taxon>Pseudomonadota</taxon>
        <taxon>Betaproteobacteria</taxon>
        <taxon>Rhodocyclales</taxon>
        <taxon>Rhodocyclaceae</taxon>
        <taxon>Aromatoleum</taxon>
    </lineage>
</organism>
<accession>A0ABX1PNT3</accession>
<dbReference type="EMBL" id="WTVG01000025">
    <property type="protein sequence ID" value="NMG25141.1"/>
    <property type="molecule type" value="Genomic_DNA"/>
</dbReference>